<name>A0A399EF97_9DEIN</name>
<accession>A0A399EF97</accession>
<evidence type="ECO:0000313" key="1">
    <source>
        <dbReference type="EMBL" id="RIH82628.1"/>
    </source>
</evidence>
<gene>
    <name evidence="1" type="ORF">Mterra_02588</name>
</gene>
<protein>
    <submittedName>
        <fullName evidence="1">Uncharacterized protein</fullName>
    </submittedName>
</protein>
<dbReference type="EMBL" id="QXDL01000114">
    <property type="protein sequence ID" value="RIH82628.1"/>
    <property type="molecule type" value="Genomic_DNA"/>
</dbReference>
<keyword evidence="2" id="KW-1185">Reference proteome</keyword>
<dbReference type="AlphaFoldDB" id="A0A399EF97"/>
<comment type="caution">
    <text evidence="1">The sequence shown here is derived from an EMBL/GenBank/DDBJ whole genome shotgun (WGS) entry which is preliminary data.</text>
</comment>
<organism evidence="1 2">
    <name type="scientific">Calidithermus terrae</name>
    <dbReference type="NCBI Taxonomy" id="1408545"/>
    <lineage>
        <taxon>Bacteria</taxon>
        <taxon>Thermotogati</taxon>
        <taxon>Deinococcota</taxon>
        <taxon>Deinococci</taxon>
        <taxon>Thermales</taxon>
        <taxon>Thermaceae</taxon>
        <taxon>Calidithermus</taxon>
    </lineage>
</organism>
<reference evidence="1 2" key="1">
    <citation type="submission" date="2018-08" db="EMBL/GenBank/DDBJ databases">
        <title>Meiothermus terrae DSM 26712 genome sequencing project.</title>
        <authorList>
            <person name="Da Costa M.S."/>
            <person name="Albuquerque L."/>
            <person name="Raposo P."/>
            <person name="Froufe H.J.C."/>
            <person name="Barroso C.S."/>
            <person name="Egas C."/>
        </authorList>
    </citation>
    <scope>NUCLEOTIDE SEQUENCE [LARGE SCALE GENOMIC DNA]</scope>
    <source>
        <strain evidence="1 2">DSM 26712</strain>
    </source>
</reference>
<dbReference type="Proteomes" id="UP000265715">
    <property type="component" value="Unassembled WGS sequence"/>
</dbReference>
<evidence type="ECO:0000313" key="2">
    <source>
        <dbReference type="Proteomes" id="UP000265715"/>
    </source>
</evidence>
<sequence>MGERRYDAQAALVVCIRYGSVEYHKPTDLMKQAKQLGVGVIEAELREPDARTAG</sequence>
<proteinExistence type="predicted"/>
<dbReference type="RefSeq" id="WP_157202964.1">
    <property type="nucleotide sequence ID" value="NZ_QXDL01000114.1"/>
</dbReference>